<keyword evidence="2" id="KW-0812">Transmembrane</keyword>
<proteinExistence type="predicted"/>
<keyword evidence="2" id="KW-1133">Transmembrane helix</keyword>
<keyword evidence="2" id="KW-0472">Membrane</keyword>
<dbReference type="Pfam" id="PF07885">
    <property type="entry name" value="Ion_trans_2"/>
    <property type="match status" value="1"/>
</dbReference>
<dbReference type="EMBL" id="CALNXJ010000017">
    <property type="protein sequence ID" value="CAH3119764.1"/>
    <property type="molecule type" value="Genomic_DNA"/>
</dbReference>
<feature type="transmembrane region" description="Helical" evidence="2">
    <location>
        <begin position="166"/>
        <end position="188"/>
    </location>
</feature>
<dbReference type="SUPFAM" id="SSF81324">
    <property type="entry name" value="Voltage-gated potassium channels"/>
    <property type="match status" value="1"/>
</dbReference>
<feature type="coiled-coil region" evidence="1">
    <location>
        <begin position="221"/>
        <end position="248"/>
    </location>
</feature>
<evidence type="ECO:0000313" key="5">
    <source>
        <dbReference type="Proteomes" id="UP001159428"/>
    </source>
</evidence>
<accession>A0AAU9WN40</accession>
<name>A0AAU9WN40_9CNID</name>
<evidence type="ECO:0000313" key="4">
    <source>
        <dbReference type="EMBL" id="CAH3119764.1"/>
    </source>
</evidence>
<evidence type="ECO:0000259" key="3">
    <source>
        <dbReference type="Pfam" id="PF07885"/>
    </source>
</evidence>
<keyword evidence="1" id="KW-0175">Coiled coil</keyword>
<feature type="domain" description="Potassium channel" evidence="3">
    <location>
        <begin position="1"/>
        <end position="43"/>
    </location>
</feature>
<evidence type="ECO:0000256" key="1">
    <source>
        <dbReference type="SAM" id="Coils"/>
    </source>
</evidence>
<sequence length="248" mass="27485">MTTVGYGDKAPKSAMARIFSVVWILFGLIAMAIFMANVTTALTALSLQLEPTSLRGVQVGVIGNGTEYQHALKEDAHPKSNECIVTDGQVLKKPSSNIKQKIYGIFNISLTMTSASLDHLGVLPLHIKEVLALQLKMYMVNYRNFEHQTSSKSFNLFDCSSPFVKYLMYISLGLLVLMLLIGLAWDILLRKKGKGKQNTVIVAVDDSGAMTTKEDSIRADLETTRVLLRQALEQFDQLESKVSKLKLI</sequence>
<organism evidence="4 5">
    <name type="scientific">Pocillopora meandrina</name>
    <dbReference type="NCBI Taxonomy" id="46732"/>
    <lineage>
        <taxon>Eukaryota</taxon>
        <taxon>Metazoa</taxon>
        <taxon>Cnidaria</taxon>
        <taxon>Anthozoa</taxon>
        <taxon>Hexacorallia</taxon>
        <taxon>Scleractinia</taxon>
        <taxon>Astrocoeniina</taxon>
        <taxon>Pocilloporidae</taxon>
        <taxon>Pocillopora</taxon>
    </lineage>
</organism>
<dbReference type="Gene3D" id="1.10.287.70">
    <property type="match status" value="1"/>
</dbReference>
<gene>
    <name evidence="4" type="ORF">PMEA_00008465</name>
</gene>
<dbReference type="AlphaFoldDB" id="A0AAU9WN40"/>
<dbReference type="Proteomes" id="UP001159428">
    <property type="component" value="Unassembled WGS sequence"/>
</dbReference>
<feature type="transmembrane region" description="Helical" evidence="2">
    <location>
        <begin position="20"/>
        <end position="45"/>
    </location>
</feature>
<keyword evidence="5" id="KW-1185">Reference proteome</keyword>
<reference evidence="4 5" key="1">
    <citation type="submission" date="2022-05" db="EMBL/GenBank/DDBJ databases">
        <authorList>
            <consortium name="Genoscope - CEA"/>
            <person name="William W."/>
        </authorList>
    </citation>
    <scope>NUCLEOTIDE SEQUENCE [LARGE SCALE GENOMIC DNA]</scope>
</reference>
<comment type="caution">
    <text evidence="4">The sequence shown here is derived from an EMBL/GenBank/DDBJ whole genome shotgun (WGS) entry which is preliminary data.</text>
</comment>
<dbReference type="InterPro" id="IPR013099">
    <property type="entry name" value="K_chnl_dom"/>
</dbReference>
<evidence type="ECO:0000256" key="2">
    <source>
        <dbReference type="SAM" id="Phobius"/>
    </source>
</evidence>
<protein>
    <recommendedName>
        <fullName evidence="3">Potassium channel domain-containing protein</fullName>
    </recommendedName>
</protein>